<gene>
    <name evidence="1" type="ordered locus">W5S_0681</name>
</gene>
<dbReference type="Proteomes" id="UP000008044">
    <property type="component" value="Chromosome"/>
</dbReference>
<dbReference type="HOGENOM" id="CLU_2937512_0_0_6"/>
<evidence type="ECO:0000313" key="1">
    <source>
        <dbReference type="EMBL" id="AFI88806.1"/>
    </source>
</evidence>
<organism evidence="1 2">
    <name type="scientific">Pectobacterium parmentieri</name>
    <dbReference type="NCBI Taxonomy" id="1905730"/>
    <lineage>
        <taxon>Bacteria</taxon>
        <taxon>Pseudomonadati</taxon>
        <taxon>Pseudomonadota</taxon>
        <taxon>Gammaproteobacteria</taxon>
        <taxon>Enterobacterales</taxon>
        <taxon>Pectobacteriaceae</taxon>
        <taxon>Pectobacterium</taxon>
    </lineage>
</organism>
<dbReference type="STRING" id="1905730.W5S_0681"/>
<protein>
    <submittedName>
        <fullName evidence="1">Hypoticical protein</fullName>
    </submittedName>
</protein>
<accession>A0A0H3HY69</accession>
<dbReference type="KEGG" id="pec:W5S_0681"/>
<sequence length="60" mass="7191">MLALHDQSCCLVSMRIFCVWHENSFHTQGWAVKLWNADNTANNHYDYPAKYLQKTKELRY</sequence>
<evidence type="ECO:0000313" key="2">
    <source>
        <dbReference type="Proteomes" id="UP000008044"/>
    </source>
</evidence>
<dbReference type="PATRIC" id="fig|1166016.3.peg.687"/>
<dbReference type="EMBL" id="CP003415">
    <property type="protein sequence ID" value="AFI88806.1"/>
    <property type="molecule type" value="Genomic_DNA"/>
</dbReference>
<name>A0A0H3HY69_PECPM</name>
<dbReference type="AlphaFoldDB" id="A0A0H3HY69"/>
<reference evidence="1 2" key="1">
    <citation type="journal article" date="2012" name="J. Bacteriol.">
        <title>Genome sequence of Pectobacterium sp. strain SCC3193.</title>
        <authorList>
            <person name="Koskinen J.P."/>
            <person name="Laine P."/>
            <person name="Niemi O."/>
            <person name="Nykyri J."/>
            <person name="Harjunpaa H."/>
            <person name="Auvinen P."/>
            <person name="Paulin L."/>
            <person name="Pirhonen M."/>
            <person name="Palva T."/>
            <person name="Holm L."/>
        </authorList>
    </citation>
    <scope>NUCLEOTIDE SEQUENCE [LARGE SCALE GENOMIC DNA]</scope>
    <source>
        <strain evidence="1 2">SCC3193</strain>
    </source>
</reference>
<proteinExistence type="predicted"/>